<dbReference type="PROSITE" id="PS51379">
    <property type="entry name" value="4FE4S_FER_2"/>
    <property type="match status" value="1"/>
</dbReference>
<dbReference type="SUPFAM" id="SSF46548">
    <property type="entry name" value="alpha-helical ferredoxin"/>
    <property type="match status" value="1"/>
</dbReference>
<feature type="domain" description="4Fe-4S ferredoxin-type" evidence="7">
    <location>
        <begin position="236"/>
        <end position="266"/>
    </location>
</feature>
<accession>A0A5M9IR68</accession>
<dbReference type="PANTHER" id="PTHR43255:SF1">
    <property type="entry name" value="IRON-SULFUR-BINDING OXIDOREDUCTASE FADF-RELATED"/>
    <property type="match status" value="1"/>
</dbReference>
<name>A0A5M9IR68_9PSED</name>
<comment type="caution">
    <text evidence="8">The sequence shown here is derived from an EMBL/GenBank/DDBJ whole genome shotgun (WGS) entry which is preliminary data.</text>
</comment>
<dbReference type="InterPro" id="IPR017896">
    <property type="entry name" value="4Fe4S_Fe-S-bd"/>
</dbReference>
<dbReference type="EC" id="1.-.-.-" evidence="8"/>
<evidence type="ECO:0000313" key="9">
    <source>
        <dbReference type="Proteomes" id="UP000323425"/>
    </source>
</evidence>
<evidence type="ECO:0000256" key="4">
    <source>
        <dbReference type="ARBA" id="ARBA00023004"/>
    </source>
</evidence>
<keyword evidence="6" id="KW-1133">Transmembrane helix</keyword>
<reference evidence="8 9" key="1">
    <citation type="journal article" date="2018" name="Plant Biotechnol. Rep.">
        <title>Diversity and antifungal activity of endophytic bacteria associated with Panax ginseng seedlings.</title>
        <authorList>
            <person name="Park J.M."/>
            <person name="Hong C.E."/>
            <person name="Jo S.H."/>
        </authorList>
    </citation>
    <scope>NUCLEOTIDE SEQUENCE [LARGE SCALE GENOMIC DNA]</scope>
    <source>
        <strain evidence="8 9">PgKB38</strain>
    </source>
</reference>
<organism evidence="8 9">
    <name type="scientific">Pseudomonas extremaustralis</name>
    <dbReference type="NCBI Taxonomy" id="359110"/>
    <lineage>
        <taxon>Bacteria</taxon>
        <taxon>Pseudomonadati</taxon>
        <taxon>Pseudomonadota</taxon>
        <taxon>Gammaproteobacteria</taxon>
        <taxon>Pseudomonadales</taxon>
        <taxon>Pseudomonadaceae</taxon>
        <taxon>Pseudomonas</taxon>
    </lineage>
</organism>
<dbReference type="FunFam" id="1.10.1060.10:FF:000014">
    <property type="entry name" value="DgcB, Dimethylglycine catabolism"/>
    <property type="match status" value="1"/>
</dbReference>
<dbReference type="AlphaFoldDB" id="A0A5M9IR68"/>
<feature type="transmembrane region" description="Helical" evidence="6">
    <location>
        <begin position="93"/>
        <end position="114"/>
    </location>
</feature>
<feature type="transmembrane region" description="Helical" evidence="6">
    <location>
        <begin position="68"/>
        <end position="87"/>
    </location>
</feature>
<dbReference type="Gene3D" id="1.10.1060.10">
    <property type="entry name" value="Alpha-helical ferredoxin"/>
    <property type="match status" value="1"/>
</dbReference>
<keyword evidence="6" id="KW-0472">Membrane</keyword>
<dbReference type="Pfam" id="PF02754">
    <property type="entry name" value="CCG"/>
    <property type="match status" value="2"/>
</dbReference>
<keyword evidence="1" id="KW-0004">4Fe-4S</keyword>
<dbReference type="InterPro" id="IPR021872">
    <property type="entry name" value="Csal_0991-like_N"/>
</dbReference>
<sequence>MLNTLLPILLFAALGLAVLGALRRVNMWRRGRASKVDLLGGLLAMPKRYMVDLHHVVARDKYIANTHVATALGFVLSALLAILVHGFGLHNRILGYALLLASVLMFVGATFVYLRRRNPPSRLSKGPWMRLPKSLMAFSVSFFLVTLPVAGILPADFGGWLLAALLSVGVLWGVSEMFFGMTWGGPMKHAFAGALHLAWHRRAERFGGGRSTGLKPLDLTDKSAPLGVEKPKDFTWNQLLGFDACVQCGKCEAACPAFAAGQPLNPKKLIQDMVVGLAGGTDAAFAGSPYPGKPIGEHSGNPHQPIVNGLVDAETLWSCTTCRACVEECPMMIEHVDAIVDMRRHLTLEKGATPNKGAEVLENLIATDNPGGFAPGGRLNWAADLNLPLFSEKGSADVLFWVGDGAFDMRNQRTLRAFVKVLKAAKVDFAVLGLEERDSGDVARRLGDEATFQLLATRNIQTLAKYSFKRIVTCDPHSFHVLKNEYGAFNGDYVVQHHSTYMAELIGDGTLNLGQHKGNSVTYHDPCYLGRYNGEYEAPRQVLRALGIEVKEMQRSGFRSRCCGGGGGAPITDIPGKQRIPDMRMDDIRETGAELVAVGCPQCTAMLEGVVEPRPLIKDIAELVADALLEDAAPAKAPIPREPAEVH</sequence>
<feature type="transmembrane region" description="Helical" evidence="6">
    <location>
        <begin position="135"/>
        <end position="153"/>
    </location>
</feature>
<evidence type="ECO:0000259" key="7">
    <source>
        <dbReference type="PROSITE" id="PS51379"/>
    </source>
</evidence>
<gene>
    <name evidence="8" type="primary">fadF</name>
    <name evidence="8" type="ORF">FX985_04264</name>
</gene>
<evidence type="ECO:0000256" key="2">
    <source>
        <dbReference type="ARBA" id="ARBA00022723"/>
    </source>
</evidence>
<evidence type="ECO:0000313" key="8">
    <source>
        <dbReference type="EMBL" id="KAA8557925.1"/>
    </source>
</evidence>
<dbReference type="GO" id="GO:0016491">
    <property type="term" value="F:oxidoreductase activity"/>
    <property type="evidence" value="ECO:0007669"/>
    <property type="project" value="UniProtKB-KW"/>
</dbReference>
<keyword evidence="3 8" id="KW-0560">Oxidoreductase</keyword>
<dbReference type="RefSeq" id="WP_150295681.1">
    <property type="nucleotide sequence ID" value="NZ_VTFH01000002.1"/>
</dbReference>
<dbReference type="PANTHER" id="PTHR43255">
    <property type="entry name" value="IRON-SULFUR-BINDING OXIDOREDUCTASE FADF-RELATED-RELATED"/>
    <property type="match status" value="1"/>
</dbReference>
<dbReference type="GO" id="GO:0046872">
    <property type="term" value="F:metal ion binding"/>
    <property type="evidence" value="ECO:0007669"/>
    <property type="project" value="UniProtKB-KW"/>
</dbReference>
<dbReference type="PROSITE" id="PS00198">
    <property type="entry name" value="4FE4S_FER_1"/>
    <property type="match status" value="2"/>
</dbReference>
<protein>
    <submittedName>
        <fullName evidence="8">Putative iron-sulfur-binding oxidoreductase FadF</fullName>
        <ecNumber evidence="8">1.-.-.-</ecNumber>
    </submittedName>
</protein>
<evidence type="ECO:0000256" key="1">
    <source>
        <dbReference type="ARBA" id="ARBA00022485"/>
    </source>
</evidence>
<keyword evidence="4" id="KW-0408">Iron</keyword>
<dbReference type="InterPro" id="IPR004017">
    <property type="entry name" value="Cys_rich_dom"/>
</dbReference>
<evidence type="ECO:0000256" key="5">
    <source>
        <dbReference type="ARBA" id="ARBA00023014"/>
    </source>
</evidence>
<keyword evidence="6" id="KW-0812">Transmembrane</keyword>
<dbReference type="Pfam" id="PF13237">
    <property type="entry name" value="Fer4_10"/>
    <property type="match status" value="1"/>
</dbReference>
<dbReference type="InterPro" id="IPR051460">
    <property type="entry name" value="HdrC_iron-sulfur_subunit"/>
</dbReference>
<evidence type="ECO:0000256" key="6">
    <source>
        <dbReference type="SAM" id="Phobius"/>
    </source>
</evidence>
<dbReference type="InterPro" id="IPR017900">
    <property type="entry name" value="4Fe4S_Fe_S_CS"/>
</dbReference>
<feature type="transmembrane region" description="Helical" evidence="6">
    <location>
        <begin position="6"/>
        <end position="25"/>
    </location>
</feature>
<dbReference type="InterPro" id="IPR009051">
    <property type="entry name" value="Helical_ferredxn"/>
</dbReference>
<dbReference type="Proteomes" id="UP000323425">
    <property type="component" value="Unassembled WGS sequence"/>
</dbReference>
<dbReference type="Pfam" id="PF11982">
    <property type="entry name" value="DUF3483"/>
    <property type="match status" value="1"/>
</dbReference>
<keyword evidence="5" id="KW-0411">Iron-sulfur</keyword>
<keyword evidence="2" id="KW-0479">Metal-binding</keyword>
<proteinExistence type="predicted"/>
<dbReference type="EMBL" id="VTFH01000002">
    <property type="protein sequence ID" value="KAA8557925.1"/>
    <property type="molecule type" value="Genomic_DNA"/>
</dbReference>
<evidence type="ECO:0000256" key="3">
    <source>
        <dbReference type="ARBA" id="ARBA00023002"/>
    </source>
</evidence>
<dbReference type="GO" id="GO:0051539">
    <property type="term" value="F:4 iron, 4 sulfur cluster binding"/>
    <property type="evidence" value="ECO:0007669"/>
    <property type="project" value="UniProtKB-KW"/>
</dbReference>
<dbReference type="GO" id="GO:0005886">
    <property type="term" value="C:plasma membrane"/>
    <property type="evidence" value="ECO:0007669"/>
    <property type="project" value="TreeGrafter"/>
</dbReference>